<protein>
    <recommendedName>
        <fullName evidence="2">thiol oxidase</fullName>
        <ecNumber evidence="2">1.8.3.2</ecNumber>
    </recommendedName>
</protein>
<reference evidence="8" key="1">
    <citation type="journal article" date="2020" name="Nature">
        <title>Giant virus diversity and host interactions through global metagenomics.</title>
        <authorList>
            <person name="Schulz F."/>
            <person name="Roux S."/>
            <person name="Paez-Espino D."/>
            <person name="Jungbluth S."/>
            <person name="Walsh D.A."/>
            <person name="Denef V.J."/>
            <person name="McMahon K.D."/>
            <person name="Konstantinidis K.T."/>
            <person name="Eloe-Fadrosh E.A."/>
            <person name="Kyrpides N.C."/>
            <person name="Woyke T."/>
        </authorList>
    </citation>
    <scope>NUCLEOTIDE SEQUENCE</scope>
    <source>
        <strain evidence="8">GVMAG-S-1101165-79</strain>
    </source>
</reference>
<dbReference type="AlphaFoldDB" id="A0A6C0AS71"/>
<evidence type="ECO:0000256" key="3">
    <source>
        <dbReference type="ARBA" id="ARBA00022630"/>
    </source>
</evidence>
<proteinExistence type="predicted"/>
<evidence type="ECO:0000256" key="5">
    <source>
        <dbReference type="ARBA" id="ARBA00023002"/>
    </source>
</evidence>
<dbReference type="InterPro" id="IPR036774">
    <property type="entry name" value="ERV/ALR_sulphydryl_oxid_sf"/>
</dbReference>
<evidence type="ECO:0000256" key="1">
    <source>
        <dbReference type="ARBA" id="ARBA00001974"/>
    </source>
</evidence>
<dbReference type="InterPro" id="IPR017905">
    <property type="entry name" value="ERV/ALR_sulphydryl_oxidase"/>
</dbReference>
<evidence type="ECO:0000256" key="4">
    <source>
        <dbReference type="ARBA" id="ARBA00022827"/>
    </source>
</evidence>
<comment type="cofactor">
    <cofactor evidence="1">
        <name>FAD</name>
        <dbReference type="ChEBI" id="CHEBI:57692"/>
    </cofactor>
</comment>
<dbReference type="GO" id="GO:0016972">
    <property type="term" value="F:thiol oxidase activity"/>
    <property type="evidence" value="ECO:0007669"/>
    <property type="project" value="UniProtKB-EC"/>
</dbReference>
<dbReference type="PROSITE" id="PS51324">
    <property type="entry name" value="ERV_ALR"/>
    <property type="match status" value="1"/>
</dbReference>
<keyword evidence="5" id="KW-0560">Oxidoreductase</keyword>
<sequence length="267" mass="30946">MSPPEIWGPAVWRLFHTLVEKIHKNAYSQLSPYLFNFILRICKFLPCPDCSSDASKILATVKLSNYKTKDEFKQFIYLFHNKVNHKLRKQLFNYGNINTYSRYNTISVINNFINNYQTKGNMKLLTESFQRKLIITDFKKWITSVMPAFLPELNIPRQILSIKEPNIVAEEPNVVTEEPIIVAEEEPNVVTEEEPIIVAEEEPIIVAEEEPIIVAEEEPIVVTEEEPIIVAEEEPIIVAEEEPIIEEDFVVRDETPKKSKKSKKSKK</sequence>
<evidence type="ECO:0000313" key="8">
    <source>
        <dbReference type="EMBL" id="QHS82426.1"/>
    </source>
</evidence>
<dbReference type="Gene3D" id="1.20.120.310">
    <property type="entry name" value="ERV/ALR sulfhydryl oxidase domain"/>
    <property type="match status" value="1"/>
</dbReference>
<dbReference type="EC" id="1.8.3.2" evidence="2"/>
<evidence type="ECO:0000256" key="6">
    <source>
        <dbReference type="ARBA" id="ARBA00023157"/>
    </source>
</evidence>
<keyword evidence="3" id="KW-0285">Flavoprotein</keyword>
<keyword evidence="4" id="KW-0274">FAD</keyword>
<organism evidence="8">
    <name type="scientific">viral metagenome</name>
    <dbReference type="NCBI Taxonomy" id="1070528"/>
    <lineage>
        <taxon>unclassified sequences</taxon>
        <taxon>metagenomes</taxon>
        <taxon>organismal metagenomes</taxon>
    </lineage>
</organism>
<accession>A0A6C0AS71</accession>
<dbReference type="SUPFAM" id="SSF69000">
    <property type="entry name" value="FAD-dependent thiol oxidase"/>
    <property type="match status" value="1"/>
</dbReference>
<evidence type="ECO:0000259" key="7">
    <source>
        <dbReference type="PROSITE" id="PS51324"/>
    </source>
</evidence>
<dbReference type="EMBL" id="MN740767">
    <property type="protein sequence ID" value="QHS82426.1"/>
    <property type="molecule type" value="Genomic_DNA"/>
</dbReference>
<evidence type="ECO:0000256" key="2">
    <source>
        <dbReference type="ARBA" id="ARBA00012512"/>
    </source>
</evidence>
<keyword evidence="6" id="KW-1015">Disulfide bond</keyword>
<name>A0A6C0AS71_9ZZZZ</name>
<dbReference type="Pfam" id="PF04777">
    <property type="entry name" value="Evr1_Alr"/>
    <property type="match status" value="1"/>
</dbReference>
<feature type="domain" description="ERV/ALR sulfhydryl oxidase" evidence="7">
    <location>
        <begin position="1"/>
        <end position="103"/>
    </location>
</feature>